<dbReference type="EMBL" id="AVQL01000453">
    <property type="protein sequence ID" value="KEQ00251.1"/>
    <property type="molecule type" value="Genomic_DNA"/>
</dbReference>
<dbReference type="InterPro" id="IPR027417">
    <property type="entry name" value="P-loop_NTPase"/>
</dbReference>
<dbReference type="Pfam" id="PF06956">
    <property type="entry name" value="RtcR"/>
    <property type="match status" value="1"/>
</dbReference>
<protein>
    <submittedName>
        <fullName evidence="4">Sigma54-dependent transcription regulator</fullName>
    </submittedName>
</protein>
<dbReference type="AlphaFoldDB" id="A0A074V4V3"/>
<evidence type="ECO:0000256" key="2">
    <source>
        <dbReference type="ARBA" id="ARBA00022840"/>
    </source>
</evidence>
<keyword evidence="1" id="KW-0547">Nucleotide-binding</keyword>
<dbReference type="NCBIfam" id="NF038308">
    <property type="entry name" value="RNA_repair_RtcR"/>
    <property type="match status" value="1"/>
</dbReference>
<dbReference type="PANTHER" id="PTHR32071">
    <property type="entry name" value="TRANSCRIPTIONAL REGULATORY PROTEIN"/>
    <property type="match status" value="1"/>
</dbReference>
<dbReference type="InterPro" id="IPR058031">
    <property type="entry name" value="AAA_lid_NorR"/>
</dbReference>
<dbReference type="Pfam" id="PF00158">
    <property type="entry name" value="Sigma54_activat"/>
    <property type="match status" value="1"/>
</dbReference>
<dbReference type="InterPro" id="IPR009715">
    <property type="entry name" value="RtcR"/>
</dbReference>
<sequence length="543" mass="62308">MDKKNIVFSFLGNVLDQRGKGKKRWTRWRPTIDICNHPEWPIYRLELIYHTQDRKLLEEIILDIKTIAPDTQVNPIPVQIQDPWDFEEVYTCLLDIAKNYTFNNEQKNYYLNITTGTHVMQICWFLLAESRFYPARLLQSSPPARPSASPENLAAEPIANPPLCPSGQINIIDLNLNRYDQILTRFQQYANQATELLKSGIATKNRHYNQLISEIEQVASRSHAPILLCGPTGAGKSFLARQIYRLKLNQHQITGQFVEINCATLSSDNAMSTLFGHIKGAYTGASLSRNGLLRQADNGVLFLDEIGELGLDEQAILLKAIEEKQFYPLGADKLVSSNFQLIAGTNKDLKQAIIRGTFREDLYARINLWSYQLPGLAERKEDIEPNIDFELARFAQEYGTMPRFNQQSRDRYIQFATSAMATWPGNFRELTASITRMATLSIQGNITQEQVENEIRRLQIHWQQVTFSDALIPAEIDEFDRYQLEKVIEVCRKSRTLSEAGRYLFAVSRAQKQRANDADRLKKYLAKFDLSWEQIKDSISKGN</sequence>
<organism evidence="4 5">
    <name type="scientific">Snodgrassella alvi SCGC AB-598-J21</name>
    <dbReference type="NCBI Taxonomy" id="1385367"/>
    <lineage>
        <taxon>Bacteria</taxon>
        <taxon>Pseudomonadati</taxon>
        <taxon>Pseudomonadota</taxon>
        <taxon>Betaproteobacteria</taxon>
        <taxon>Neisseriales</taxon>
        <taxon>Neisseriaceae</taxon>
        <taxon>Snodgrassella</taxon>
    </lineage>
</organism>
<dbReference type="PROSITE" id="PS50045">
    <property type="entry name" value="SIGMA54_INTERACT_4"/>
    <property type="match status" value="1"/>
</dbReference>
<evidence type="ECO:0000313" key="4">
    <source>
        <dbReference type="EMBL" id="KEQ00251.1"/>
    </source>
</evidence>
<dbReference type="GO" id="GO:0005524">
    <property type="term" value="F:ATP binding"/>
    <property type="evidence" value="ECO:0007669"/>
    <property type="project" value="UniProtKB-KW"/>
</dbReference>
<dbReference type="PANTHER" id="PTHR32071:SF14">
    <property type="entry name" value="TRANSCRIPTIONAL REGULATORY PROTEIN RTCR"/>
    <property type="match status" value="1"/>
</dbReference>
<reference evidence="4 5" key="1">
    <citation type="journal article" date="2014" name="PLoS Genet.">
        <title>Hidden diversity in honey bee gut symbionts detected by single-cell genomics.</title>
        <authorList>
            <person name="Engel P."/>
            <person name="Stepanauskas R."/>
            <person name="Moran N."/>
        </authorList>
    </citation>
    <scope>NUCLEOTIDE SEQUENCE [LARGE SCALE GENOMIC DNA]</scope>
    <source>
        <strain evidence="4 5">SCGC AB-598-J21</strain>
    </source>
</reference>
<dbReference type="InterPro" id="IPR002078">
    <property type="entry name" value="Sigma_54_int"/>
</dbReference>
<evidence type="ECO:0000313" key="5">
    <source>
        <dbReference type="Proteomes" id="UP000027644"/>
    </source>
</evidence>
<dbReference type="Pfam" id="PF25601">
    <property type="entry name" value="AAA_lid_14"/>
    <property type="match status" value="1"/>
</dbReference>
<evidence type="ECO:0000259" key="3">
    <source>
        <dbReference type="PROSITE" id="PS50045"/>
    </source>
</evidence>
<evidence type="ECO:0000256" key="1">
    <source>
        <dbReference type="ARBA" id="ARBA00022741"/>
    </source>
</evidence>
<proteinExistence type="predicted"/>
<dbReference type="Proteomes" id="UP000027644">
    <property type="component" value="Unassembled WGS sequence"/>
</dbReference>
<dbReference type="Gene3D" id="3.40.50.300">
    <property type="entry name" value="P-loop containing nucleotide triphosphate hydrolases"/>
    <property type="match status" value="1"/>
</dbReference>
<dbReference type="PIRSF" id="PIRSF037354">
    <property type="entry name" value="Txn_actvtr_RtcR"/>
    <property type="match status" value="1"/>
</dbReference>
<dbReference type="SUPFAM" id="SSF52540">
    <property type="entry name" value="P-loop containing nucleoside triphosphate hydrolases"/>
    <property type="match status" value="1"/>
</dbReference>
<comment type="caution">
    <text evidence="4">The sequence shown here is derived from an EMBL/GenBank/DDBJ whole genome shotgun (WGS) entry which is preliminary data.</text>
</comment>
<dbReference type="InterPro" id="IPR017183">
    <property type="entry name" value="Sigma54_dep_tscrpt_act_RtcR"/>
</dbReference>
<dbReference type="SMART" id="SM00382">
    <property type="entry name" value="AAA"/>
    <property type="match status" value="1"/>
</dbReference>
<gene>
    <name evidence="4" type="ORF">SASC598J21_019520</name>
</gene>
<dbReference type="Gene3D" id="1.10.8.60">
    <property type="match status" value="1"/>
</dbReference>
<feature type="domain" description="Sigma-54 factor interaction" evidence="3">
    <location>
        <begin position="201"/>
        <end position="439"/>
    </location>
</feature>
<dbReference type="CDD" id="cd00009">
    <property type="entry name" value="AAA"/>
    <property type="match status" value="1"/>
</dbReference>
<keyword evidence="2" id="KW-0067">ATP-binding</keyword>
<name>A0A074V4V3_9NEIS</name>
<dbReference type="InterPro" id="IPR003593">
    <property type="entry name" value="AAA+_ATPase"/>
</dbReference>
<dbReference type="GO" id="GO:0003700">
    <property type="term" value="F:DNA-binding transcription factor activity"/>
    <property type="evidence" value="ECO:0007669"/>
    <property type="project" value="InterPro"/>
</dbReference>
<accession>A0A074V4V3</accession>